<keyword evidence="4" id="KW-0813">Transport</keyword>
<dbReference type="Gene3D" id="1.25.10.10">
    <property type="entry name" value="Leucine-rich Repeat Variant"/>
    <property type="match status" value="1"/>
</dbReference>
<dbReference type="GO" id="GO:0005049">
    <property type="term" value="F:nuclear export signal receptor activity"/>
    <property type="evidence" value="ECO:0007669"/>
    <property type="project" value="InterPro"/>
</dbReference>
<comment type="subcellular location">
    <subcellularLocation>
        <location evidence="2">Cytoplasm</location>
    </subcellularLocation>
    <subcellularLocation>
        <location evidence="1">Nucleus</location>
    </subcellularLocation>
</comment>
<evidence type="ECO:0000256" key="5">
    <source>
        <dbReference type="ARBA" id="ARBA00022490"/>
    </source>
</evidence>
<dbReference type="GO" id="GO:0005737">
    <property type="term" value="C:cytoplasm"/>
    <property type="evidence" value="ECO:0007669"/>
    <property type="project" value="UniProtKB-SubCell"/>
</dbReference>
<gene>
    <name evidence="10" type="ORF">SDRG_15323</name>
</gene>
<reference evidence="10 11" key="1">
    <citation type="submission" date="2012-04" db="EMBL/GenBank/DDBJ databases">
        <title>The Genome Sequence of Saprolegnia declina VS20.</title>
        <authorList>
            <consortium name="The Broad Institute Genome Sequencing Platform"/>
            <person name="Russ C."/>
            <person name="Nusbaum C."/>
            <person name="Tyler B."/>
            <person name="van West P."/>
            <person name="Dieguez-Uribeondo J."/>
            <person name="de Bruijn I."/>
            <person name="Tripathy S."/>
            <person name="Jiang R."/>
            <person name="Young S.K."/>
            <person name="Zeng Q."/>
            <person name="Gargeya S."/>
            <person name="Fitzgerald M."/>
            <person name="Haas B."/>
            <person name="Abouelleil A."/>
            <person name="Alvarado L."/>
            <person name="Arachchi H.M."/>
            <person name="Berlin A."/>
            <person name="Chapman S.B."/>
            <person name="Goldberg J."/>
            <person name="Griggs A."/>
            <person name="Gujja S."/>
            <person name="Hansen M."/>
            <person name="Howarth C."/>
            <person name="Imamovic A."/>
            <person name="Larimer J."/>
            <person name="McCowen C."/>
            <person name="Montmayeur A."/>
            <person name="Murphy C."/>
            <person name="Neiman D."/>
            <person name="Pearson M."/>
            <person name="Priest M."/>
            <person name="Roberts A."/>
            <person name="Saif S."/>
            <person name="Shea T."/>
            <person name="Sisk P."/>
            <person name="Sykes S."/>
            <person name="Wortman J."/>
            <person name="Nusbaum C."/>
            <person name="Birren B."/>
        </authorList>
    </citation>
    <scope>NUCLEOTIDE SEQUENCE [LARGE SCALE GENOMIC DNA]</scope>
    <source>
        <strain evidence="10 11">VS20</strain>
    </source>
</reference>
<dbReference type="OMA" id="SCKSIFH"/>
<dbReference type="Proteomes" id="UP000030762">
    <property type="component" value="Unassembled WGS sequence"/>
</dbReference>
<evidence type="ECO:0000313" key="11">
    <source>
        <dbReference type="Proteomes" id="UP000030762"/>
    </source>
</evidence>
<proteinExistence type="inferred from homology"/>
<evidence type="ECO:0000256" key="1">
    <source>
        <dbReference type="ARBA" id="ARBA00004123"/>
    </source>
</evidence>
<dbReference type="RefSeq" id="XP_008619713.1">
    <property type="nucleotide sequence ID" value="XM_008621491.1"/>
</dbReference>
<protein>
    <recommendedName>
        <fullName evidence="8">Exportin-4</fullName>
    </recommendedName>
</protein>
<keyword evidence="7" id="KW-0539">Nucleus</keyword>
<dbReference type="GO" id="GO:0005643">
    <property type="term" value="C:nuclear pore"/>
    <property type="evidence" value="ECO:0007669"/>
    <property type="project" value="TreeGrafter"/>
</dbReference>
<dbReference type="PANTHER" id="PTHR12596:SF1">
    <property type="entry name" value="EXPORTIN-4"/>
    <property type="match status" value="1"/>
</dbReference>
<evidence type="ECO:0000256" key="3">
    <source>
        <dbReference type="ARBA" id="ARBA00009466"/>
    </source>
</evidence>
<dbReference type="InterPro" id="IPR011989">
    <property type="entry name" value="ARM-like"/>
</dbReference>
<dbReference type="InterPro" id="IPR014877">
    <property type="entry name" value="XPO1_C_dom"/>
</dbReference>
<dbReference type="PANTHER" id="PTHR12596">
    <property type="entry name" value="EXPORTIN 4,7-RELATED"/>
    <property type="match status" value="1"/>
</dbReference>
<dbReference type="InterPro" id="IPR044189">
    <property type="entry name" value="XPO4/7-like"/>
</dbReference>
<dbReference type="VEuPathDB" id="FungiDB:SDRG_15323"/>
<dbReference type="STRING" id="1156394.T0PX29"/>
<comment type="similarity">
    <text evidence="3">Belongs to the exportin family.</text>
</comment>
<evidence type="ECO:0000256" key="6">
    <source>
        <dbReference type="ARBA" id="ARBA00022927"/>
    </source>
</evidence>
<dbReference type="Pfam" id="PF08767">
    <property type="entry name" value="CRM1_C"/>
    <property type="match status" value="1"/>
</dbReference>
<sequence>MDVVERACAAFAASTSSAERQAAEEVLMAFKQSPNARADALHLLTHSSVPLAQFHALTTLRELSLLDRVSPAERSEAIHFLLQHACSAYAQLPPFVATPLLVTTAVLMKRNWLAQPAPDRRQLLTNIAGLYQSTDVPQANLIATKLLLAFVSEMTGGSDKKASAMGQPLAFHQACRRALEDDGLRDILALALSLIQQPLAPEVLHHAYLLCVEVLSWHEITSDGPQSTSSCLIVLPNDHWKPLLLQPETLLHAMQQSYTQYPNEANLRHAIRQFILQLASLSGGFFASTAEHLGYLQSFFGRALSLLENHLGSATKEAEVIDLCQLTLRICSNWGCLKTTEMAAPLIEASTRLSCTLLQLAIADAGETLTASDLWEMEGLDVLMDAWSIVIRQCGDTHPSLHDATTSVVSLYLQLRLRMCGLDADEDELDDMEEQVSKTVVEQVELVSALARLQPTQTLTLLRTLLTDAIAERARFPQPDVANAAYSQLLERLHFLVLFAGIVLADDYHGETPEMPTCYAGVAPLVTDVLGQLLQLVMDETAHVERQPASPALSPFLSEQLLQTLTRVSMTYFCRDATAVAAAFPPASVVQVLLQTAAVYLTSWPSQPHVVANVVENLLTFPSTTAAAHALSSPPFEGLVRAAFTPTDPTLRRLPSQSRGTVVEALVRILVVSPSSAGSLKPLTAPWLDALQSLAATAKPNTAHEVQVELLLEMLSGVARATESRSHGYITQIVLPFVPVVVQLLHTYHGVAVLVALVLKFACDFVEANLAYVEASDALCVYNGCHELIRAYCRYNQGASTHSANAEEENFEDVLMLLTLLSHLVSKDVIDFADTTTSTSATIVAEVVFAGLHQVIPLMTAALLQYPRLSLQYFTLVSYLVDVYPEKLLLLSPALLDMLLQSLVVGMQHTAPEIVRYSFQAVGELASYHYKHPTPTAGLFVTFVNGIFRMLVFESCASSVLDGCAVALYPLLLLLRGQFFQIATDFCAANEMGPELREQVMAAFSQLSQHVVEGDSVGATRKLRAAFKSQVYAFAAHVRGYIQMK</sequence>
<accession>T0PX29</accession>
<dbReference type="eggNOG" id="KOG4541">
    <property type="taxonomic scope" value="Eukaryota"/>
</dbReference>
<keyword evidence="11" id="KW-1185">Reference proteome</keyword>
<dbReference type="EMBL" id="JH767220">
    <property type="protein sequence ID" value="EQC26811.1"/>
    <property type="molecule type" value="Genomic_DNA"/>
</dbReference>
<evidence type="ECO:0000313" key="10">
    <source>
        <dbReference type="EMBL" id="EQC26811.1"/>
    </source>
</evidence>
<dbReference type="AlphaFoldDB" id="T0PX29"/>
<dbReference type="OrthoDB" id="5548448at2759"/>
<organism evidence="10 11">
    <name type="scientific">Saprolegnia diclina (strain VS20)</name>
    <dbReference type="NCBI Taxonomy" id="1156394"/>
    <lineage>
        <taxon>Eukaryota</taxon>
        <taxon>Sar</taxon>
        <taxon>Stramenopiles</taxon>
        <taxon>Oomycota</taxon>
        <taxon>Saprolegniomycetes</taxon>
        <taxon>Saprolegniales</taxon>
        <taxon>Saprolegniaceae</taxon>
        <taxon>Saprolegnia</taxon>
    </lineage>
</organism>
<evidence type="ECO:0000259" key="9">
    <source>
        <dbReference type="Pfam" id="PF08767"/>
    </source>
</evidence>
<dbReference type="GeneID" id="19956050"/>
<feature type="domain" description="Exportin-1 C-terminal" evidence="9">
    <location>
        <begin position="844"/>
        <end position="935"/>
    </location>
</feature>
<evidence type="ECO:0000256" key="4">
    <source>
        <dbReference type="ARBA" id="ARBA00022448"/>
    </source>
</evidence>
<dbReference type="InterPro" id="IPR016024">
    <property type="entry name" value="ARM-type_fold"/>
</dbReference>
<dbReference type="SUPFAM" id="SSF48371">
    <property type="entry name" value="ARM repeat"/>
    <property type="match status" value="1"/>
</dbReference>
<evidence type="ECO:0000256" key="2">
    <source>
        <dbReference type="ARBA" id="ARBA00004496"/>
    </source>
</evidence>
<evidence type="ECO:0000256" key="8">
    <source>
        <dbReference type="ARBA" id="ARBA00040444"/>
    </source>
</evidence>
<dbReference type="GO" id="GO:0006611">
    <property type="term" value="P:protein export from nucleus"/>
    <property type="evidence" value="ECO:0007669"/>
    <property type="project" value="TreeGrafter"/>
</dbReference>
<keyword evidence="6" id="KW-0653">Protein transport</keyword>
<keyword evidence="5" id="KW-0963">Cytoplasm</keyword>
<evidence type="ECO:0000256" key="7">
    <source>
        <dbReference type="ARBA" id="ARBA00023242"/>
    </source>
</evidence>
<name>T0PX29_SAPDV</name>
<dbReference type="InParanoid" id="T0PX29"/>